<keyword evidence="1 4" id="KW-0349">Heme</keyword>
<dbReference type="InterPro" id="IPR036909">
    <property type="entry name" value="Cyt_c-like_dom_sf"/>
</dbReference>
<dbReference type="Gene3D" id="1.10.760.10">
    <property type="entry name" value="Cytochrome c-like domain"/>
    <property type="match status" value="1"/>
</dbReference>
<dbReference type="KEGG" id="rbg:BG454_08985"/>
<feature type="domain" description="Cytochrome c" evidence="5">
    <location>
        <begin position="1"/>
        <end position="120"/>
    </location>
</feature>
<dbReference type="EMBL" id="CP024899">
    <property type="protein sequence ID" value="ATX65943.1"/>
    <property type="molecule type" value="Genomic_DNA"/>
</dbReference>
<dbReference type="GO" id="GO:0046872">
    <property type="term" value="F:metal ion binding"/>
    <property type="evidence" value="ECO:0007669"/>
    <property type="project" value="UniProtKB-KW"/>
</dbReference>
<evidence type="ECO:0000256" key="1">
    <source>
        <dbReference type="ARBA" id="ARBA00022617"/>
    </source>
</evidence>
<evidence type="ECO:0000259" key="5">
    <source>
        <dbReference type="PROSITE" id="PS51007"/>
    </source>
</evidence>
<dbReference type="AlphaFoldDB" id="A0A2K8KDE9"/>
<dbReference type="GO" id="GO:0020037">
    <property type="term" value="F:heme binding"/>
    <property type="evidence" value="ECO:0007669"/>
    <property type="project" value="InterPro"/>
</dbReference>
<keyword evidence="7" id="KW-1185">Reference proteome</keyword>
<organism evidence="6 7">
    <name type="scientific">Roseinatronobacter bogoriensis subsp. barguzinensis</name>
    <dbReference type="NCBI Taxonomy" id="441209"/>
    <lineage>
        <taxon>Bacteria</taxon>
        <taxon>Pseudomonadati</taxon>
        <taxon>Pseudomonadota</taxon>
        <taxon>Alphaproteobacteria</taxon>
        <taxon>Rhodobacterales</taxon>
        <taxon>Paracoccaceae</taxon>
        <taxon>Roseinatronobacter</taxon>
    </lineage>
</organism>
<dbReference type="STRING" id="441209.GCA_001870665_01572"/>
<keyword evidence="2 4" id="KW-0479">Metal-binding</keyword>
<accession>A0A2K8KDE9</accession>
<dbReference type="SUPFAM" id="SSF46626">
    <property type="entry name" value="Cytochrome c"/>
    <property type="match status" value="1"/>
</dbReference>
<dbReference type="InterPro" id="IPR009056">
    <property type="entry name" value="Cyt_c-like_dom"/>
</dbReference>
<gene>
    <name evidence="6" type="ORF">BG454_08985</name>
</gene>
<dbReference type="GO" id="GO:0009055">
    <property type="term" value="F:electron transfer activity"/>
    <property type="evidence" value="ECO:0007669"/>
    <property type="project" value="InterPro"/>
</dbReference>
<evidence type="ECO:0000256" key="2">
    <source>
        <dbReference type="ARBA" id="ARBA00022723"/>
    </source>
</evidence>
<sequence length="121" mass="13097">MTATTVALADDSRWRDCRTCHAVVAPDGTELARGGRSGPNLYGIANRPLAGDSAFRFYSDDLRAAGAAGLRWSEANFAEYLADPDQFLRSATGNPEAESGMHVQLRRGATELFDYLRGLSN</sequence>
<proteinExistence type="predicted"/>
<dbReference type="Proteomes" id="UP000228948">
    <property type="component" value="Chromosome"/>
</dbReference>
<evidence type="ECO:0000313" key="7">
    <source>
        <dbReference type="Proteomes" id="UP000228948"/>
    </source>
</evidence>
<evidence type="ECO:0000313" key="6">
    <source>
        <dbReference type="EMBL" id="ATX65943.1"/>
    </source>
</evidence>
<evidence type="ECO:0000256" key="4">
    <source>
        <dbReference type="PROSITE-ProRule" id="PRU00433"/>
    </source>
</evidence>
<evidence type="ECO:0000256" key="3">
    <source>
        <dbReference type="ARBA" id="ARBA00023004"/>
    </source>
</evidence>
<dbReference type="PROSITE" id="PS51007">
    <property type="entry name" value="CYTC"/>
    <property type="match status" value="1"/>
</dbReference>
<protein>
    <submittedName>
        <fullName evidence="6">Cytochrome C</fullName>
    </submittedName>
</protein>
<reference evidence="6 7" key="1">
    <citation type="submission" date="2017-11" db="EMBL/GenBank/DDBJ databases">
        <title>Revised Sequence and Annotation of the Rhodobaca barguzinensis strain alga05 Genome.</title>
        <authorList>
            <person name="Kopejtka K."/>
            <person name="Tomasch J.M."/>
            <person name="Bunk B."/>
            <person name="Koblizek M."/>
        </authorList>
    </citation>
    <scope>NUCLEOTIDE SEQUENCE [LARGE SCALE GENOMIC DNA]</scope>
    <source>
        <strain evidence="7">alga05</strain>
    </source>
</reference>
<keyword evidence="3 4" id="KW-0408">Iron</keyword>
<name>A0A2K8KDE9_9RHOB</name>